<gene>
    <name evidence="1" type="ordered locus">CT0059</name>
</gene>
<proteinExistence type="predicted"/>
<sequence>MAYASFDHRQVPLFEYVLRILPVGAWRRGRTNVNEVYRRQCSNRTAFMLPRVDEVAAVGALFILHVLHEAIIIHLSGKIMSRQVFSKTAKGLYLISLASILGACNHKAPEQQNTAPKPVSAAADNATAVTIESGKGSVEITDAVKPWPDDAPADVPRYPYGTIRKIIRTETPEGNSWDMAIERLPEHALLDYEAVLKAKGFETTSMIVPEKEGDRGSVTGIKGAITVVLIGSGGSMSLSIIQKQ</sequence>
<organism evidence="1 2">
    <name type="scientific">Chlorobaculum tepidum (strain ATCC 49652 / DSM 12025 / NBRC 103806 / TLS)</name>
    <name type="common">Chlorobium tepidum</name>
    <dbReference type="NCBI Taxonomy" id="194439"/>
    <lineage>
        <taxon>Bacteria</taxon>
        <taxon>Pseudomonadati</taxon>
        <taxon>Chlorobiota</taxon>
        <taxon>Chlorobiia</taxon>
        <taxon>Chlorobiales</taxon>
        <taxon>Chlorobiaceae</taxon>
        <taxon>Chlorobaculum</taxon>
    </lineage>
</organism>
<reference evidence="1 2" key="1">
    <citation type="journal article" date="2002" name="Proc. Natl. Acad. Sci. U.S.A.">
        <title>The complete genome sequence of Chlorobium tepidum TLS, a photosynthetic, anaerobic, green-sulfur bacterium.</title>
        <authorList>
            <person name="Eisen J.A."/>
            <person name="Nelson K.E."/>
            <person name="Paulsen I.T."/>
            <person name="Heidelberg J.F."/>
            <person name="Wu M."/>
            <person name="Dodson R.J."/>
            <person name="Deboy R."/>
            <person name="Gwinn M.L."/>
            <person name="Nelson W.C."/>
            <person name="Haft D.H."/>
            <person name="Hickey E.K."/>
            <person name="Peterson J.D."/>
            <person name="Durkin A.S."/>
            <person name="Kolonay J.L."/>
            <person name="Yang F."/>
            <person name="Holt I."/>
            <person name="Umayam L.A."/>
            <person name="Mason T."/>
            <person name="Brenner M."/>
            <person name="Shea T.P."/>
            <person name="Parksey D."/>
            <person name="Nierman W.C."/>
            <person name="Feldblyum T.V."/>
            <person name="Hansen C.L."/>
            <person name="Craven M.B."/>
            <person name="Radune D."/>
            <person name="Vamathevan J."/>
            <person name="Khouri H."/>
            <person name="White O."/>
            <person name="Gruber T.M."/>
            <person name="Ketchum K.A."/>
            <person name="Venter J.C."/>
            <person name="Tettelin H."/>
            <person name="Bryant D.A."/>
            <person name="Fraser C.M."/>
        </authorList>
    </citation>
    <scope>NUCLEOTIDE SEQUENCE [LARGE SCALE GENOMIC DNA]</scope>
    <source>
        <strain evidence="2">ATCC 49652 / DSM 12025 / NBRC 103806 / TLS</strain>
    </source>
</reference>
<evidence type="ECO:0000313" key="2">
    <source>
        <dbReference type="Proteomes" id="UP000001007"/>
    </source>
</evidence>
<accession>Q8KGA9</accession>
<name>Q8KGA9_CHLTE</name>
<dbReference type="STRING" id="194439.CT0059"/>
<dbReference type="KEGG" id="cte:CT0059"/>
<protein>
    <submittedName>
        <fullName evidence="1">Uncharacterized protein</fullName>
    </submittedName>
</protein>
<dbReference type="Proteomes" id="UP000001007">
    <property type="component" value="Chromosome"/>
</dbReference>
<dbReference type="eggNOG" id="ENOG50346D6">
    <property type="taxonomic scope" value="Bacteria"/>
</dbReference>
<dbReference type="EnsemblBacteria" id="AAM71307">
    <property type="protein sequence ID" value="AAM71307"/>
    <property type="gene ID" value="CT0059"/>
</dbReference>
<dbReference type="EMBL" id="AE006470">
    <property type="protein sequence ID" value="AAM71307.1"/>
    <property type="molecule type" value="Genomic_DNA"/>
</dbReference>
<keyword evidence="2" id="KW-1185">Reference proteome</keyword>
<dbReference type="OrthoDB" id="1179360at2"/>
<evidence type="ECO:0000313" key="1">
    <source>
        <dbReference type="EMBL" id="AAM71307.1"/>
    </source>
</evidence>
<dbReference type="AlphaFoldDB" id="Q8KGA9"/>
<dbReference type="HOGENOM" id="CLU_099356_0_0_10"/>